<reference evidence="1 2" key="1">
    <citation type="submission" date="2015-05" db="EMBL/GenBank/DDBJ databases">
        <authorList>
            <person name="Wang D.B."/>
            <person name="Wang M."/>
        </authorList>
    </citation>
    <scope>NUCLEOTIDE SEQUENCE [LARGE SCALE GENOMIC DNA]</scope>
    <source>
        <strain evidence="1">VL1</strain>
    </source>
</reference>
<name>A0A0G4MVB8_VERLO</name>
<protein>
    <submittedName>
        <fullName evidence="1">Uncharacterized protein</fullName>
    </submittedName>
</protein>
<dbReference type="GO" id="GO:0006281">
    <property type="term" value="P:DNA repair"/>
    <property type="evidence" value="ECO:0007669"/>
    <property type="project" value="TreeGrafter"/>
</dbReference>
<dbReference type="Proteomes" id="UP000044602">
    <property type="component" value="Unassembled WGS sequence"/>
</dbReference>
<dbReference type="EMBL" id="CVQH01025146">
    <property type="protein sequence ID" value="CRK37960.1"/>
    <property type="molecule type" value="Genomic_DNA"/>
</dbReference>
<dbReference type="GO" id="GO:0000076">
    <property type="term" value="P:DNA replication checkpoint signaling"/>
    <property type="evidence" value="ECO:0007669"/>
    <property type="project" value="TreeGrafter"/>
</dbReference>
<dbReference type="GO" id="GO:0031298">
    <property type="term" value="C:replication fork protection complex"/>
    <property type="evidence" value="ECO:0007669"/>
    <property type="project" value="TreeGrafter"/>
</dbReference>
<dbReference type="STRING" id="100787.A0A0G4MVB8"/>
<dbReference type="PANTHER" id="PTHR22940:SF4">
    <property type="entry name" value="PROTEIN TIMELESS HOMOLOG"/>
    <property type="match status" value="1"/>
</dbReference>
<feature type="non-terminal residue" evidence="1">
    <location>
        <position position="1"/>
    </location>
</feature>
<feature type="non-terminal residue" evidence="1">
    <location>
        <position position="92"/>
    </location>
</feature>
<dbReference type="InterPro" id="IPR044998">
    <property type="entry name" value="Timeless"/>
</dbReference>
<dbReference type="PANTHER" id="PTHR22940">
    <property type="entry name" value="TIMEOUT/TIMELESS-2"/>
    <property type="match status" value="1"/>
</dbReference>
<dbReference type="GO" id="GO:0043111">
    <property type="term" value="P:replication fork arrest"/>
    <property type="evidence" value="ECO:0007669"/>
    <property type="project" value="TreeGrafter"/>
</dbReference>
<gene>
    <name evidence="1" type="ORF">BN1708_020427</name>
</gene>
<sequence>FTPQGVVDTFVAFTKFYRDLSDEQLKRAHRYFYRVAFKHDASVMLFRVDIVHLLHEMVKGPEPLDKASSMYKEWEELAKQILRKCFKKIDER</sequence>
<dbReference type="GO" id="GO:0003677">
    <property type="term" value="F:DNA binding"/>
    <property type="evidence" value="ECO:0007669"/>
    <property type="project" value="TreeGrafter"/>
</dbReference>
<accession>A0A0G4MVB8</accession>
<keyword evidence="2" id="KW-1185">Reference proteome</keyword>
<dbReference type="AlphaFoldDB" id="A0A0G4MVB8"/>
<organism evidence="1 2">
    <name type="scientific">Verticillium longisporum</name>
    <name type="common">Verticillium dahliae var. longisporum</name>
    <dbReference type="NCBI Taxonomy" id="100787"/>
    <lineage>
        <taxon>Eukaryota</taxon>
        <taxon>Fungi</taxon>
        <taxon>Dikarya</taxon>
        <taxon>Ascomycota</taxon>
        <taxon>Pezizomycotina</taxon>
        <taxon>Sordariomycetes</taxon>
        <taxon>Hypocreomycetidae</taxon>
        <taxon>Glomerellales</taxon>
        <taxon>Plectosphaerellaceae</taxon>
        <taxon>Verticillium</taxon>
    </lineage>
</organism>
<evidence type="ECO:0000313" key="1">
    <source>
        <dbReference type="EMBL" id="CRK37960.1"/>
    </source>
</evidence>
<proteinExistence type="predicted"/>
<evidence type="ECO:0000313" key="2">
    <source>
        <dbReference type="Proteomes" id="UP000044602"/>
    </source>
</evidence>